<dbReference type="Proteomes" id="UP000650466">
    <property type="component" value="Unassembled WGS sequence"/>
</dbReference>
<evidence type="ECO:0000313" key="2">
    <source>
        <dbReference type="EMBL" id="MBD0381255.1"/>
    </source>
</evidence>
<proteinExistence type="predicted"/>
<accession>A0A926KP11</accession>
<gene>
    <name evidence="2" type="ORF">ICC18_14110</name>
</gene>
<feature type="transmembrane region" description="Helical" evidence="1">
    <location>
        <begin position="188"/>
        <end position="208"/>
    </location>
</feature>
<feature type="transmembrane region" description="Helical" evidence="1">
    <location>
        <begin position="119"/>
        <end position="141"/>
    </location>
</feature>
<sequence>MILLIKLVLSILFVAAFVILNFSIFKIPIKGNDKQIAILALIVGGVNFYFKFVVDSSYFMLIQSITYIILLALMRRYPLLYSLLVCTVGSVISTALDAGVSFGAAWLNLSTFDLMNDNLLHFTLFHIVQIIIYLLISFLLTKKKIGFSFVYHKFYVMEKYNVIWMVLLVLVTSGLTFGSLHFNVFSMHGYILLIITAALIGLLIYGFFQNKRSLRDRYDPSFFVRDKGDDFTDHG</sequence>
<feature type="transmembrane region" description="Helical" evidence="1">
    <location>
        <begin position="6"/>
        <end position="24"/>
    </location>
</feature>
<dbReference type="AlphaFoldDB" id="A0A926KP11"/>
<evidence type="ECO:0000256" key="1">
    <source>
        <dbReference type="SAM" id="Phobius"/>
    </source>
</evidence>
<keyword evidence="1" id="KW-1133">Transmembrane helix</keyword>
<name>A0A926KP11_9BACL</name>
<evidence type="ECO:0000313" key="3">
    <source>
        <dbReference type="Proteomes" id="UP000650466"/>
    </source>
</evidence>
<organism evidence="2 3">
    <name type="scientific">Paenibacillus sedimenti</name>
    <dbReference type="NCBI Taxonomy" id="2770274"/>
    <lineage>
        <taxon>Bacteria</taxon>
        <taxon>Bacillati</taxon>
        <taxon>Bacillota</taxon>
        <taxon>Bacilli</taxon>
        <taxon>Bacillales</taxon>
        <taxon>Paenibacillaceae</taxon>
        <taxon>Paenibacillus</taxon>
    </lineage>
</organism>
<comment type="caution">
    <text evidence="2">The sequence shown here is derived from an EMBL/GenBank/DDBJ whole genome shotgun (WGS) entry which is preliminary data.</text>
</comment>
<feature type="transmembrane region" description="Helical" evidence="1">
    <location>
        <begin position="81"/>
        <end position="107"/>
    </location>
</feature>
<reference evidence="2" key="1">
    <citation type="submission" date="2020-09" db="EMBL/GenBank/DDBJ databases">
        <title>Draft Genome Sequence of Paenibacillus sp. WST5.</title>
        <authorList>
            <person name="Bao Z."/>
        </authorList>
    </citation>
    <scope>NUCLEOTIDE SEQUENCE</scope>
    <source>
        <strain evidence="2">WST5</strain>
    </source>
</reference>
<keyword evidence="1" id="KW-0812">Transmembrane</keyword>
<keyword evidence="1" id="KW-0472">Membrane</keyword>
<protein>
    <submittedName>
        <fullName evidence="2">Uncharacterized protein</fullName>
    </submittedName>
</protein>
<keyword evidence="3" id="KW-1185">Reference proteome</keyword>
<feature type="transmembrane region" description="Helical" evidence="1">
    <location>
        <begin position="58"/>
        <end position="74"/>
    </location>
</feature>
<dbReference type="EMBL" id="JACVVD010000004">
    <property type="protein sequence ID" value="MBD0381255.1"/>
    <property type="molecule type" value="Genomic_DNA"/>
</dbReference>
<dbReference type="RefSeq" id="WP_188175047.1">
    <property type="nucleotide sequence ID" value="NZ_JACVVD010000004.1"/>
</dbReference>
<feature type="transmembrane region" description="Helical" evidence="1">
    <location>
        <begin position="162"/>
        <end position="182"/>
    </location>
</feature>